<organism evidence="8">
    <name type="scientific">Fibrocapsa japonica</name>
    <dbReference type="NCBI Taxonomy" id="94617"/>
    <lineage>
        <taxon>Eukaryota</taxon>
        <taxon>Sar</taxon>
        <taxon>Stramenopiles</taxon>
        <taxon>Ochrophyta</taxon>
        <taxon>Raphidophyceae</taxon>
        <taxon>Chattonellales</taxon>
        <taxon>Chattonellaceae</taxon>
        <taxon>Fibrocapsa</taxon>
    </lineage>
</organism>
<dbReference type="EMBL" id="HBHR01003283">
    <property type="protein sequence ID" value="CAD9858993.1"/>
    <property type="molecule type" value="Transcribed_RNA"/>
</dbReference>
<keyword evidence="5 7" id="KW-0472">Membrane</keyword>
<evidence type="ECO:0000256" key="3">
    <source>
        <dbReference type="ARBA" id="ARBA00022989"/>
    </source>
</evidence>
<keyword evidence="1" id="KW-0808">Transferase</keyword>
<evidence type="ECO:0000256" key="4">
    <source>
        <dbReference type="ARBA" id="ARBA00023098"/>
    </source>
</evidence>
<evidence type="ECO:0000256" key="1">
    <source>
        <dbReference type="ARBA" id="ARBA00022679"/>
    </source>
</evidence>
<protein>
    <recommendedName>
        <fullName evidence="9">Phospholipid/glycerol acyltransferase domain-containing protein</fullName>
    </recommendedName>
</protein>
<evidence type="ECO:0000313" key="8">
    <source>
        <dbReference type="EMBL" id="CAD9858993.1"/>
    </source>
</evidence>
<gene>
    <name evidence="8" type="ORF">FJAP1339_LOCUS1512</name>
</gene>
<sequence length="421" mass="45589">MEKFTKWSDPASGVNPFVPPRFRWCGLNTPTVLCPFRILLGVALVMLRFLLLLAAAGLYLVLWILVRAPVMVGIGTIMYQQGCDLKISGAVAGYGVLMGVFPWSARLAHRVIDKVLLGALLYLGLGLAAREKPADLRRMGLQPPARKGQAAAKAASPPKLCAGWTSGDLVLCNHTSFIEVLWLAHRLSPEFAILDYIPAVEESPAQVTVRTGGVLAALWHAVRLPIVPTPKKGGMSLQEASKKAQSKRKPLVVFPEVARSNGDAVLLFGPGLLEGLSKQSNGNSREENGLDMTLVPRSHLLGFSYPLGSFSLAHPVGSTFSKVLKTCYQLRTEMTVVHVSSKDVPGFPGRTNSPNAGTKSVIKTPAAWVKTIRELMAQCASRPLVSLSVADYASFWEYWSLLKKDKKAAAKLADLRSKKLA</sequence>
<dbReference type="AlphaFoldDB" id="A0A7S2UTR0"/>
<dbReference type="GO" id="GO:0016746">
    <property type="term" value="F:acyltransferase activity"/>
    <property type="evidence" value="ECO:0007669"/>
    <property type="project" value="UniProtKB-KW"/>
</dbReference>
<keyword evidence="3 7" id="KW-1133">Transmembrane helix</keyword>
<evidence type="ECO:0008006" key="9">
    <source>
        <dbReference type="Google" id="ProtNLM"/>
    </source>
</evidence>
<accession>A0A7S2UTR0</accession>
<feature type="transmembrane region" description="Helical" evidence="7">
    <location>
        <begin position="87"/>
        <end position="105"/>
    </location>
</feature>
<keyword evidence="2 7" id="KW-0812">Transmembrane</keyword>
<keyword evidence="6" id="KW-0012">Acyltransferase</keyword>
<proteinExistence type="predicted"/>
<evidence type="ECO:0000256" key="5">
    <source>
        <dbReference type="ARBA" id="ARBA00023136"/>
    </source>
</evidence>
<keyword evidence="4" id="KW-0443">Lipid metabolism</keyword>
<reference evidence="8" key="1">
    <citation type="submission" date="2021-01" db="EMBL/GenBank/DDBJ databases">
        <authorList>
            <person name="Corre E."/>
            <person name="Pelletier E."/>
            <person name="Niang G."/>
            <person name="Scheremetjew M."/>
            <person name="Finn R."/>
            <person name="Kale V."/>
            <person name="Holt S."/>
            <person name="Cochrane G."/>
            <person name="Meng A."/>
            <person name="Brown T."/>
            <person name="Cohen L."/>
        </authorList>
    </citation>
    <scope>NUCLEOTIDE SEQUENCE</scope>
    <source>
        <strain evidence="8">CCMP1661</strain>
    </source>
</reference>
<dbReference type="GO" id="GO:0006629">
    <property type="term" value="P:lipid metabolic process"/>
    <property type="evidence" value="ECO:0007669"/>
    <property type="project" value="UniProtKB-KW"/>
</dbReference>
<evidence type="ECO:0000256" key="2">
    <source>
        <dbReference type="ARBA" id="ARBA00022692"/>
    </source>
</evidence>
<feature type="transmembrane region" description="Helical" evidence="7">
    <location>
        <begin position="38"/>
        <end position="66"/>
    </location>
</feature>
<evidence type="ECO:0000256" key="6">
    <source>
        <dbReference type="ARBA" id="ARBA00023315"/>
    </source>
</evidence>
<dbReference type="PANTHER" id="PTHR23063">
    <property type="entry name" value="PHOSPHOLIPID ACYLTRANSFERASE"/>
    <property type="match status" value="1"/>
</dbReference>
<dbReference type="PANTHER" id="PTHR23063:SF60">
    <property type="entry name" value="LYSOPHOSPHATIDIC ACID:OLEOYL-COA ACYLTRANSFERASE 1"/>
    <property type="match status" value="1"/>
</dbReference>
<evidence type="ECO:0000256" key="7">
    <source>
        <dbReference type="SAM" id="Phobius"/>
    </source>
</evidence>
<name>A0A7S2UTR0_9STRA</name>